<evidence type="ECO:0000259" key="15">
    <source>
        <dbReference type="Pfam" id="PF21305"/>
    </source>
</evidence>
<evidence type="ECO:0000256" key="3">
    <source>
        <dbReference type="ARBA" id="ARBA00022448"/>
    </source>
</evidence>
<dbReference type="Pfam" id="PF21305">
    <property type="entry name" value="type_II_gspD_N0"/>
    <property type="match status" value="1"/>
</dbReference>
<evidence type="ECO:0000256" key="10">
    <source>
        <dbReference type="RuleBase" id="RU004004"/>
    </source>
</evidence>
<dbReference type="InterPro" id="IPR013356">
    <property type="entry name" value="T2SS_GspD"/>
</dbReference>
<keyword evidence="17" id="KW-1185">Reference proteome</keyword>
<evidence type="ECO:0000256" key="5">
    <source>
        <dbReference type="ARBA" id="ARBA00022692"/>
    </source>
</evidence>
<evidence type="ECO:0000256" key="1">
    <source>
        <dbReference type="ARBA" id="ARBA00004442"/>
    </source>
</evidence>
<feature type="region of interest" description="Disordered" evidence="11">
    <location>
        <begin position="79"/>
        <end position="98"/>
    </location>
</feature>
<keyword evidence="4" id="KW-1134">Transmembrane beta strand</keyword>
<dbReference type="GO" id="GO:0015628">
    <property type="term" value="P:protein secretion by the type II secretion system"/>
    <property type="evidence" value="ECO:0007669"/>
    <property type="project" value="InterPro"/>
</dbReference>
<evidence type="ECO:0000313" key="17">
    <source>
        <dbReference type="Proteomes" id="UP000221168"/>
    </source>
</evidence>
<dbReference type="Gene3D" id="3.30.1370.120">
    <property type="match status" value="2"/>
</dbReference>
<proteinExistence type="inferred from homology"/>
<evidence type="ECO:0000256" key="6">
    <source>
        <dbReference type="ARBA" id="ARBA00022729"/>
    </source>
</evidence>
<feature type="region of interest" description="Disordered" evidence="11">
    <location>
        <begin position="53"/>
        <end position="73"/>
    </location>
</feature>
<evidence type="ECO:0000256" key="12">
    <source>
        <dbReference type="SAM" id="SignalP"/>
    </source>
</evidence>
<dbReference type="PANTHER" id="PTHR30332:SF25">
    <property type="entry name" value="SECRETIN XPSD"/>
    <property type="match status" value="1"/>
</dbReference>
<evidence type="ECO:0000256" key="11">
    <source>
        <dbReference type="SAM" id="MobiDB-lite"/>
    </source>
</evidence>
<dbReference type="InterPro" id="IPR004846">
    <property type="entry name" value="T2SS/T3SS_dom"/>
</dbReference>
<dbReference type="OrthoDB" id="9775455at2"/>
<evidence type="ECO:0000256" key="7">
    <source>
        <dbReference type="ARBA" id="ARBA00022927"/>
    </source>
</evidence>
<dbReference type="InterPro" id="IPR038591">
    <property type="entry name" value="NolW-like_sf"/>
</dbReference>
<comment type="caution">
    <text evidence="16">The sequence shown here is derived from an EMBL/GenBank/DDBJ whole genome shotgun (WGS) entry which is preliminary data.</text>
</comment>
<dbReference type="InterPro" id="IPR050810">
    <property type="entry name" value="Bact_Secretion_Sys_Channel"/>
</dbReference>
<feature type="signal peptide" evidence="12">
    <location>
        <begin position="1"/>
        <end position="24"/>
    </location>
</feature>
<dbReference type="GO" id="GO:0009279">
    <property type="term" value="C:cell outer membrane"/>
    <property type="evidence" value="ECO:0007669"/>
    <property type="project" value="UniProtKB-SubCell"/>
</dbReference>
<keyword evidence="5" id="KW-0812">Transmembrane</keyword>
<dbReference type="PRINTS" id="PR00811">
    <property type="entry name" value="BCTERIALGSPD"/>
</dbReference>
<protein>
    <submittedName>
        <fullName evidence="16">Type II secretion system protein GspD</fullName>
    </submittedName>
</protein>
<feature type="compositionally biased region" description="Polar residues" evidence="11">
    <location>
        <begin position="62"/>
        <end position="71"/>
    </location>
</feature>
<dbReference type="NCBIfam" id="TIGR02517">
    <property type="entry name" value="type_II_gspD"/>
    <property type="match status" value="1"/>
</dbReference>
<evidence type="ECO:0000256" key="9">
    <source>
        <dbReference type="ARBA" id="ARBA00023237"/>
    </source>
</evidence>
<comment type="similarity">
    <text evidence="2">Belongs to the bacterial secretin family. GSP D subfamily.</text>
</comment>
<accession>A0A2G1QJG2</accession>
<keyword evidence="3 10" id="KW-0813">Transport</keyword>
<name>A0A2G1QJG2_9HYPH</name>
<dbReference type="Pfam" id="PF00263">
    <property type="entry name" value="Secretin"/>
    <property type="match status" value="1"/>
</dbReference>
<keyword evidence="8" id="KW-0472">Membrane</keyword>
<dbReference type="PANTHER" id="PTHR30332">
    <property type="entry name" value="PROBABLE GENERAL SECRETION PATHWAY PROTEIN D"/>
    <property type="match status" value="1"/>
</dbReference>
<evidence type="ECO:0000259" key="13">
    <source>
        <dbReference type="Pfam" id="PF00263"/>
    </source>
</evidence>
<keyword evidence="6 12" id="KW-0732">Signal</keyword>
<dbReference type="Proteomes" id="UP000221168">
    <property type="component" value="Unassembled WGS sequence"/>
</dbReference>
<dbReference type="AlphaFoldDB" id="A0A2G1QJG2"/>
<feature type="domain" description="GspD-like N0" evidence="15">
    <location>
        <begin position="109"/>
        <end position="172"/>
    </location>
</feature>
<dbReference type="InterPro" id="IPR005644">
    <property type="entry name" value="NolW-like"/>
</dbReference>
<feature type="domain" description="NolW-like" evidence="14">
    <location>
        <begin position="345"/>
        <end position="453"/>
    </location>
</feature>
<keyword evidence="7" id="KW-0653">Protein transport</keyword>
<organism evidence="16 17">
    <name type="scientific">Zhengella mangrovi</name>
    <dbReference type="NCBI Taxonomy" id="1982044"/>
    <lineage>
        <taxon>Bacteria</taxon>
        <taxon>Pseudomonadati</taxon>
        <taxon>Pseudomonadota</taxon>
        <taxon>Alphaproteobacteria</taxon>
        <taxon>Hyphomicrobiales</taxon>
        <taxon>Notoacmeibacteraceae</taxon>
        <taxon>Zhengella</taxon>
    </lineage>
</organism>
<dbReference type="GO" id="GO:0015627">
    <property type="term" value="C:type II protein secretion system complex"/>
    <property type="evidence" value="ECO:0007669"/>
    <property type="project" value="InterPro"/>
</dbReference>
<sequence>MVVRKTGVRGVRAAAVAGACGLLAAIAGCTNSKFGNDNVVFGIDTSDYVRNVDLSPRAPRGNGQSPDLLSRQQQGGQGRNLVFAGGNPSSASPDRPLFAPSTDGKAYDLNLEDVDIATAARIIFGDIMKTGYSVSPAVKGTVSLSTGRPIPVDHLVAYFESALSFSNAAITKDALGYKIVPLSTATLSASVDSGGRRSVSPGYGVSVVPLYHVSADSIIPLIDNFITRQGLVKVDKDRNALMFQGTSAERRAAIEAVLSFDQEWLSSQAVGIYRVQTTNPQIMIREVEEILHSKEGGRAAGLVQMVPVERLNGVLVVAKSNSMLRQTFSWLERMDRNDLNSVGIRVYQVQYADAAQLASTLNAMFLGGAPAAVDATAQSQFPPDSATGQGVTNGATEQAKAAPVVATSSGNALLENVRISADPTNNTILIYANNEKYKIIERAIASLDRRPLQVAIETTIAEITLNNNLSHGVQFFLKSKDFGLRDDSGSIGLIGAGTNAVLDRVIPGFNLLLGPETEPRVVIDALRNLTEVNVLSQPSVVVRDNSQAVLQIGDEVPITTRTSKSNDDLSAPIVNSISFRDTGVILKVKPRISSNGVISLDIKQEISSVVDNAAANTLTPTISQRKVESALSVVSGQTVLLGGLISQRTTAGSSGLPVLGDINRWGDLFGAKSRKADRTELILLIRPRIIANEVDASSVASEMRSRLQLLNVNRPPTAMRVPAKSFIK</sequence>
<keyword evidence="9" id="KW-0998">Cell outer membrane</keyword>
<reference evidence="16 17" key="1">
    <citation type="submission" date="2017-10" db="EMBL/GenBank/DDBJ databases">
        <title>Sedimentibacterium mangrovi gen. nov., sp. nov., a novel member of family Phyllobacteriacea isolated from mangrove sediment.</title>
        <authorList>
            <person name="Liao H."/>
            <person name="Tian Y."/>
        </authorList>
    </citation>
    <scope>NUCLEOTIDE SEQUENCE [LARGE SCALE GENOMIC DNA]</scope>
    <source>
        <strain evidence="16 17">X9-2-2</strain>
    </source>
</reference>
<evidence type="ECO:0000256" key="2">
    <source>
        <dbReference type="ARBA" id="ARBA00006980"/>
    </source>
</evidence>
<dbReference type="PROSITE" id="PS51257">
    <property type="entry name" value="PROKAR_LIPOPROTEIN"/>
    <property type="match status" value="1"/>
</dbReference>
<feature type="domain" description="Type II/III secretion system secretin-like" evidence="13">
    <location>
        <begin position="525"/>
        <end position="690"/>
    </location>
</feature>
<evidence type="ECO:0000259" key="14">
    <source>
        <dbReference type="Pfam" id="PF03958"/>
    </source>
</evidence>
<dbReference type="InterPro" id="IPR049371">
    <property type="entry name" value="GspD-like_N0"/>
</dbReference>
<dbReference type="Pfam" id="PF03958">
    <property type="entry name" value="Secretin_N"/>
    <property type="match status" value="1"/>
</dbReference>
<evidence type="ECO:0000256" key="4">
    <source>
        <dbReference type="ARBA" id="ARBA00022452"/>
    </source>
</evidence>
<dbReference type="EMBL" id="PDVP01000014">
    <property type="protein sequence ID" value="PHP65594.1"/>
    <property type="molecule type" value="Genomic_DNA"/>
</dbReference>
<comment type="subcellular location">
    <subcellularLocation>
        <location evidence="1 10">Cell outer membrane</location>
    </subcellularLocation>
</comment>
<dbReference type="RefSeq" id="WP_099307866.1">
    <property type="nucleotide sequence ID" value="NZ_PDVP01000014.1"/>
</dbReference>
<dbReference type="InterPro" id="IPR001775">
    <property type="entry name" value="GspD/PilQ"/>
</dbReference>
<evidence type="ECO:0000256" key="8">
    <source>
        <dbReference type="ARBA" id="ARBA00023136"/>
    </source>
</evidence>
<gene>
    <name evidence="16" type="primary">gspD</name>
    <name evidence="16" type="ORF">CSC94_18550</name>
</gene>
<feature type="chain" id="PRO_5013719989" evidence="12">
    <location>
        <begin position="25"/>
        <end position="728"/>
    </location>
</feature>
<evidence type="ECO:0000313" key="16">
    <source>
        <dbReference type="EMBL" id="PHP65594.1"/>
    </source>
</evidence>